<evidence type="ECO:0000256" key="1">
    <source>
        <dbReference type="ARBA" id="ARBA00004273"/>
    </source>
</evidence>
<dbReference type="OrthoDB" id="5966508at2759"/>
<dbReference type="STRING" id="137246.A0A401TCE4"/>
<dbReference type="GO" id="GO:0006123">
    <property type="term" value="P:mitochondrial electron transport, cytochrome c to oxygen"/>
    <property type="evidence" value="ECO:0007669"/>
    <property type="project" value="InterPro"/>
</dbReference>
<name>A0A401TCE4_CHIPU</name>
<dbReference type="PANTHER" id="PTHR10510:SF11">
    <property type="entry name" value="CYTOCHROME C OXIDASE SUBUNIT 7A, MITOCHONDRIAL"/>
    <property type="match status" value="1"/>
</dbReference>
<evidence type="ECO:0000256" key="5">
    <source>
        <dbReference type="ARBA" id="ARBA00023128"/>
    </source>
</evidence>
<evidence type="ECO:0000313" key="8">
    <source>
        <dbReference type="EMBL" id="GCC40323.1"/>
    </source>
</evidence>
<dbReference type="FunFam" id="4.10.91.10:FF:000001">
    <property type="entry name" value="Cytochrome c oxidase subunit 7A1, mitochondrial"/>
    <property type="match status" value="1"/>
</dbReference>
<proteinExistence type="inferred from homology"/>
<dbReference type="GO" id="GO:0005743">
    <property type="term" value="C:mitochondrial inner membrane"/>
    <property type="evidence" value="ECO:0007669"/>
    <property type="project" value="UniProtKB-SubCell"/>
</dbReference>
<evidence type="ECO:0000256" key="2">
    <source>
        <dbReference type="ARBA" id="ARBA00009331"/>
    </source>
</evidence>
<keyword evidence="3" id="KW-0999">Mitochondrion inner membrane</keyword>
<feature type="transmembrane region" description="Helical" evidence="7">
    <location>
        <begin position="52"/>
        <end position="73"/>
    </location>
</feature>
<dbReference type="Gene3D" id="4.10.91.10">
    <property type="entry name" value="Cytochrome c oxidase, subunit VIIa"/>
    <property type="match status" value="1"/>
</dbReference>
<dbReference type="Pfam" id="PF02238">
    <property type="entry name" value="COX7a"/>
    <property type="match status" value="1"/>
</dbReference>
<dbReference type="OMA" id="VYCLGWA"/>
<evidence type="ECO:0000256" key="4">
    <source>
        <dbReference type="ARBA" id="ARBA00022946"/>
    </source>
</evidence>
<keyword evidence="7" id="KW-0812">Transmembrane</keyword>
<evidence type="ECO:0000313" key="9">
    <source>
        <dbReference type="Proteomes" id="UP000287033"/>
    </source>
</evidence>
<evidence type="ECO:0000256" key="3">
    <source>
        <dbReference type="ARBA" id="ARBA00022792"/>
    </source>
</evidence>
<dbReference type="InterPro" id="IPR039297">
    <property type="entry name" value="COX7a"/>
</dbReference>
<keyword evidence="9" id="KW-1185">Reference proteome</keyword>
<evidence type="ECO:0000256" key="7">
    <source>
        <dbReference type="SAM" id="Phobius"/>
    </source>
</evidence>
<dbReference type="Proteomes" id="UP000287033">
    <property type="component" value="Unassembled WGS sequence"/>
</dbReference>
<dbReference type="InterPro" id="IPR036539">
    <property type="entry name" value="Cyt_c_oxidase_su7a_sf"/>
</dbReference>
<accession>A0A401TCE4</accession>
<evidence type="ECO:0000256" key="6">
    <source>
        <dbReference type="ARBA" id="ARBA00023136"/>
    </source>
</evidence>
<comment type="subcellular location">
    <subcellularLocation>
        <location evidence="1">Mitochondrion inner membrane</location>
    </subcellularLocation>
</comment>
<reference evidence="8 9" key="1">
    <citation type="journal article" date="2018" name="Nat. Ecol. Evol.">
        <title>Shark genomes provide insights into elasmobranch evolution and the origin of vertebrates.</title>
        <authorList>
            <person name="Hara Y"/>
            <person name="Yamaguchi K"/>
            <person name="Onimaru K"/>
            <person name="Kadota M"/>
            <person name="Koyanagi M"/>
            <person name="Keeley SD"/>
            <person name="Tatsumi K"/>
            <person name="Tanaka K"/>
            <person name="Motone F"/>
            <person name="Kageyama Y"/>
            <person name="Nozu R"/>
            <person name="Adachi N"/>
            <person name="Nishimura O"/>
            <person name="Nakagawa R"/>
            <person name="Tanegashima C"/>
            <person name="Kiyatake I"/>
            <person name="Matsumoto R"/>
            <person name="Murakumo K"/>
            <person name="Nishida K"/>
            <person name="Terakita A"/>
            <person name="Kuratani S"/>
            <person name="Sato K"/>
            <person name="Hyodo S Kuraku.S."/>
        </authorList>
    </citation>
    <scope>NUCLEOTIDE SEQUENCE [LARGE SCALE GENOMIC DNA]</scope>
</reference>
<dbReference type="PANTHER" id="PTHR10510">
    <property type="entry name" value="CYTOCHROME C OXIDASE POLYPEPTIDE 7A"/>
    <property type="match status" value="1"/>
</dbReference>
<evidence type="ECO:0008006" key="10">
    <source>
        <dbReference type="Google" id="ProtNLM"/>
    </source>
</evidence>
<keyword evidence="5" id="KW-0496">Mitochondrion</keyword>
<dbReference type="InterPro" id="IPR003177">
    <property type="entry name" value="Cytc_oxidase_su7a_met"/>
</dbReference>
<sequence length="82" mass="9290">MKHLLALRSLVSRSFSTAVRNQLKNKVLEYQKIFQADNDLPVHLKGGTIDTVLYHITMAITVGGMFFSICPLFQATLPRKKK</sequence>
<dbReference type="SUPFAM" id="SSF81419">
    <property type="entry name" value="Mitochondrial cytochrome c oxidase subunit VIIa"/>
    <property type="match status" value="1"/>
</dbReference>
<dbReference type="AlphaFoldDB" id="A0A401TCE4"/>
<dbReference type="GO" id="GO:0097250">
    <property type="term" value="P:mitochondrial respirasome assembly"/>
    <property type="evidence" value="ECO:0007669"/>
    <property type="project" value="TreeGrafter"/>
</dbReference>
<keyword evidence="4" id="KW-0809">Transit peptide</keyword>
<organism evidence="8 9">
    <name type="scientific">Chiloscyllium punctatum</name>
    <name type="common">Brownbanded bambooshark</name>
    <name type="synonym">Hemiscyllium punctatum</name>
    <dbReference type="NCBI Taxonomy" id="137246"/>
    <lineage>
        <taxon>Eukaryota</taxon>
        <taxon>Metazoa</taxon>
        <taxon>Chordata</taxon>
        <taxon>Craniata</taxon>
        <taxon>Vertebrata</taxon>
        <taxon>Chondrichthyes</taxon>
        <taxon>Elasmobranchii</taxon>
        <taxon>Galeomorphii</taxon>
        <taxon>Galeoidea</taxon>
        <taxon>Orectolobiformes</taxon>
        <taxon>Hemiscylliidae</taxon>
        <taxon>Chiloscyllium</taxon>
    </lineage>
</organism>
<protein>
    <recommendedName>
        <fullName evidence="10">Cytochrome c oxidase subunit 7A2, mitochondrial</fullName>
    </recommendedName>
</protein>
<keyword evidence="6 7" id="KW-0472">Membrane</keyword>
<keyword evidence="7" id="KW-1133">Transmembrane helix</keyword>
<gene>
    <name evidence="8" type="ORF">chiPu_0024252</name>
</gene>
<comment type="caution">
    <text evidence="8">The sequence shown here is derived from an EMBL/GenBank/DDBJ whole genome shotgun (WGS) entry which is preliminary data.</text>
</comment>
<comment type="similarity">
    <text evidence="2">Belongs to the cytochrome c oxidase VIIa family.</text>
</comment>
<dbReference type="GO" id="GO:0002082">
    <property type="term" value="P:regulation of oxidative phosphorylation"/>
    <property type="evidence" value="ECO:0007669"/>
    <property type="project" value="TreeGrafter"/>
</dbReference>
<dbReference type="GO" id="GO:0045277">
    <property type="term" value="C:respiratory chain complex IV"/>
    <property type="evidence" value="ECO:0007669"/>
    <property type="project" value="InterPro"/>
</dbReference>
<dbReference type="EMBL" id="BEZZ01035764">
    <property type="protein sequence ID" value="GCC40323.1"/>
    <property type="molecule type" value="Genomic_DNA"/>
</dbReference>